<dbReference type="EMBL" id="JASCZI010002859">
    <property type="protein sequence ID" value="MED6116486.1"/>
    <property type="molecule type" value="Genomic_DNA"/>
</dbReference>
<organism evidence="1 2">
    <name type="scientific">Stylosanthes scabra</name>
    <dbReference type="NCBI Taxonomy" id="79078"/>
    <lineage>
        <taxon>Eukaryota</taxon>
        <taxon>Viridiplantae</taxon>
        <taxon>Streptophyta</taxon>
        <taxon>Embryophyta</taxon>
        <taxon>Tracheophyta</taxon>
        <taxon>Spermatophyta</taxon>
        <taxon>Magnoliopsida</taxon>
        <taxon>eudicotyledons</taxon>
        <taxon>Gunneridae</taxon>
        <taxon>Pentapetalae</taxon>
        <taxon>rosids</taxon>
        <taxon>fabids</taxon>
        <taxon>Fabales</taxon>
        <taxon>Fabaceae</taxon>
        <taxon>Papilionoideae</taxon>
        <taxon>50 kb inversion clade</taxon>
        <taxon>dalbergioids sensu lato</taxon>
        <taxon>Dalbergieae</taxon>
        <taxon>Pterocarpus clade</taxon>
        <taxon>Stylosanthes</taxon>
    </lineage>
</organism>
<dbReference type="Proteomes" id="UP001341840">
    <property type="component" value="Unassembled WGS sequence"/>
</dbReference>
<gene>
    <name evidence="1" type="ORF">PIB30_100779</name>
</gene>
<evidence type="ECO:0000313" key="2">
    <source>
        <dbReference type="Proteomes" id="UP001341840"/>
    </source>
</evidence>
<accession>A0ABU6QXY0</accession>
<evidence type="ECO:0000313" key="1">
    <source>
        <dbReference type="EMBL" id="MED6116486.1"/>
    </source>
</evidence>
<comment type="caution">
    <text evidence="1">The sequence shown here is derived from an EMBL/GenBank/DDBJ whole genome shotgun (WGS) entry which is preliminary data.</text>
</comment>
<sequence length="185" mass="20470">MDKVGQKYRRGGLGYGFEAVWVSIRRGAELLWGVLAWGRVVCAKVWAWASRVADRVSTPRRKVPRLGVAVYGSVVMLEMVGRLGVELARLGVGGCGEGRPMRDAPRPLSRLVRNSLIFKTDSIMVEESKPIVRSTAGFRQQVRCHRACNQLKIPSIELGSFFLGIEILWLANGCENIGVAIVGYR</sequence>
<proteinExistence type="predicted"/>
<reference evidence="1 2" key="1">
    <citation type="journal article" date="2023" name="Plants (Basel)">
        <title>Bridging the Gap: Combining Genomics and Transcriptomics Approaches to Understand Stylosanthes scabra, an Orphan Legume from the Brazilian Caatinga.</title>
        <authorList>
            <person name="Ferreira-Neto J.R.C."/>
            <person name="da Silva M.D."/>
            <person name="Binneck E."/>
            <person name="de Melo N.F."/>
            <person name="da Silva R.H."/>
            <person name="de Melo A.L.T.M."/>
            <person name="Pandolfi V."/>
            <person name="Bustamante F.O."/>
            <person name="Brasileiro-Vidal A.C."/>
            <person name="Benko-Iseppon A.M."/>
        </authorList>
    </citation>
    <scope>NUCLEOTIDE SEQUENCE [LARGE SCALE GENOMIC DNA]</scope>
    <source>
        <tissue evidence="1">Leaves</tissue>
    </source>
</reference>
<protein>
    <submittedName>
        <fullName evidence="1">Uncharacterized protein</fullName>
    </submittedName>
</protein>
<name>A0ABU6QXY0_9FABA</name>
<keyword evidence="2" id="KW-1185">Reference proteome</keyword>